<feature type="region of interest" description="Disordered" evidence="1">
    <location>
        <begin position="1"/>
        <end position="39"/>
    </location>
</feature>
<name>A0A5Q4ZI28_9BURK</name>
<proteinExistence type="predicted"/>
<evidence type="ECO:0000313" key="3">
    <source>
        <dbReference type="Proteomes" id="UP000325811"/>
    </source>
</evidence>
<accession>A0A5Q4ZI28</accession>
<keyword evidence="3" id="KW-1185">Reference proteome</keyword>
<geneLocation type="plasmid" evidence="2 3">
    <name>pI</name>
</geneLocation>
<reference evidence="2 3" key="1">
    <citation type="submission" date="2019-08" db="EMBL/GenBank/DDBJ databases">
        <authorList>
            <person name="Herpell B J."/>
        </authorList>
    </citation>
    <scope>NUCLEOTIDE SEQUENCE [LARGE SCALE GENOMIC DNA]</scope>
    <source>
        <strain evidence="3">Msb3</strain>
        <plasmid evidence="2 3">pI</plasmid>
    </source>
</reference>
<keyword evidence="2" id="KW-0614">Plasmid</keyword>
<sequence length="80" mass="8509">MTGKREQLLSRKGREHRGRGFRQAGTQRGKTPRAASALTEPLQAAKLEGMARAGARPRSGVAPRAGVSRFRGAEVGGLRA</sequence>
<evidence type="ECO:0000256" key="1">
    <source>
        <dbReference type="SAM" id="MobiDB-lite"/>
    </source>
</evidence>
<organism evidence="2 3">
    <name type="scientific">Paraburkholderia dioscoreae</name>
    <dbReference type="NCBI Taxonomy" id="2604047"/>
    <lineage>
        <taxon>Bacteria</taxon>
        <taxon>Pseudomonadati</taxon>
        <taxon>Pseudomonadota</taxon>
        <taxon>Betaproteobacteria</taxon>
        <taxon>Burkholderiales</taxon>
        <taxon>Burkholderiaceae</taxon>
        <taxon>Paraburkholderia</taxon>
    </lineage>
</organism>
<dbReference type="Proteomes" id="UP000325811">
    <property type="component" value="Plasmid pI"/>
</dbReference>
<dbReference type="AlphaFoldDB" id="A0A5Q4ZI28"/>
<protein>
    <submittedName>
        <fullName evidence="2">Uncharacterized protein</fullName>
    </submittedName>
</protein>
<dbReference type="KEGG" id="pdio:PDMSB3_0160.2"/>
<evidence type="ECO:0000313" key="2">
    <source>
        <dbReference type="EMBL" id="VVD30996.1"/>
    </source>
</evidence>
<feature type="compositionally biased region" description="Basic residues" evidence="1">
    <location>
        <begin position="11"/>
        <end position="20"/>
    </location>
</feature>
<gene>
    <name evidence="2" type="ORF">PDMSB3_0160</name>
</gene>
<dbReference type="EMBL" id="LR699555">
    <property type="protein sequence ID" value="VVD30996.1"/>
    <property type="molecule type" value="Genomic_DNA"/>
</dbReference>